<dbReference type="EMBL" id="VXIV02000176">
    <property type="protein sequence ID" value="KAF6040153.1"/>
    <property type="molecule type" value="Genomic_DNA"/>
</dbReference>
<dbReference type="PANTHER" id="PTHR37984">
    <property type="entry name" value="PROTEIN CBG26694"/>
    <property type="match status" value="1"/>
</dbReference>
<evidence type="ECO:0000313" key="1">
    <source>
        <dbReference type="EMBL" id="KAF6040153.1"/>
    </source>
</evidence>
<organism evidence="1 2">
    <name type="scientific">Bugula neritina</name>
    <name type="common">Brown bryozoan</name>
    <name type="synonym">Sertularia neritina</name>
    <dbReference type="NCBI Taxonomy" id="10212"/>
    <lineage>
        <taxon>Eukaryota</taxon>
        <taxon>Metazoa</taxon>
        <taxon>Spiralia</taxon>
        <taxon>Lophotrochozoa</taxon>
        <taxon>Bryozoa</taxon>
        <taxon>Gymnolaemata</taxon>
        <taxon>Cheilostomatida</taxon>
        <taxon>Flustrina</taxon>
        <taxon>Buguloidea</taxon>
        <taxon>Bugulidae</taxon>
        <taxon>Bugula</taxon>
    </lineage>
</organism>
<comment type="caution">
    <text evidence="1">The sequence shown here is derived from an EMBL/GenBank/DDBJ whole genome shotgun (WGS) entry which is preliminary data.</text>
</comment>
<proteinExistence type="predicted"/>
<gene>
    <name evidence="1" type="ORF">EB796_001546</name>
</gene>
<dbReference type="Proteomes" id="UP000593567">
    <property type="component" value="Unassembled WGS sequence"/>
</dbReference>
<reference evidence="1" key="1">
    <citation type="submission" date="2020-06" db="EMBL/GenBank/DDBJ databases">
        <title>Draft genome of Bugula neritina, a colonial animal packing powerful symbionts and potential medicines.</title>
        <authorList>
            <person name="Rayko M."/>
        </authorList>
    </citation>
    <scope>NUCLEOTIDE SEQUENCE [LARGE SCALE GENOMIC DNA]</scope>
    <source>
        <strain evidence="1">Kwan_BN1</strain>
    </source>
</reference>
<dbReference type="InterPro" id="IPR050951">
    <property type="entry name" value="Retrovirus_Pol_polyprotein"/>
</dbReference>
<sequence length="122" mass="13685">MPVDPAPMDNVKISEIGYVFSLTEKVLPVTAAAIAKYTLSDSTLLGVMKYSRVGWPKHLKEDEESLRPYYARRDEIGVEGGCILMGLRLVITEQLRKQILVEIHTGHQEIVKSKAIARSYVL</sequence>
<name>A0A7J7KQ21_BUGNE</name>
<protein>
    <submittedName>
        <fullName evidence="1">Uncharacterized protein</fullName>
    </submittedName>
</protein>
<dbReference type="OrthoDB" id="6220944at2759"/>
<keyword evidence="2" id="KW-1185">Reference proteome</keyword>
<accession>A0A7J7KQ21</accession>
<dbReference type="PANTHER" id="PTHR37984:SF5">
    <property type="entry name" value="PROTEIN NYNRIN-LIKE"/>
    <property type="match status" value="1"/>
</dbReference>
<dbReference type="AlphaFoldDB" id="A0A7J7KQ21"/>
<evidence type="ECO:0000313" key="2">
    <source>
        <dbReference type="Proteomes" id="UP000593567"/>
    </source>
</evidence>